<dbReference type="SMART" id="SM00028">
    <property type="entry name" value="TPR"/>
    <property type="match status" value="5"/>
</dbReference>
<dbReference type="PANTHER" id="PTHR44688">
    <property type="entry name" value="DNA-BINDING TRANSCRIPTIONAL ACTIVATOR DEVR_DOSR"/>
    <property type="match status" value="1"/>
</dbReference>
<dbReference type="CDD" id="cd06170">
    <property type="entry name" value="LuxR_C_like"/>
    <property type="match status" value="1"/>
</dbReference>
<dbReference type="GO" id="GO:0006355">
    <property type="term" value="P:regulation of DNA-templated transcription"/>
    <property type="evidence" value="ECO:0007669"/>
    <property type="project" value="InterPro"/>
</dbReference>
<dbReference type="InterPro" id="IPR041617">
    <property type="entry name" value="TPR_MalT"/>
</dbReference>
<proteinExistence type="predicted"/>
<reference evidence="5" key="2">
    <citation type="submission" date="2020-09" db="EMBL/GenBank/DDBJ databases">
        <authorList>
            <person name="Sun Q."/>
            <person name="Ohkuma M."/>
        </authorList>
    </citation>
    <scope>NUCLEOTIDE SEQUENCE</scope>
    <source>
        <strain evidence="5">JCM 31311</strain>
    </source>
</reference>
<dbReference type="InterPro" id="IPR036388">
    <property type="entry name" value="WH-like_DNA-bd_sf"/>
</dbReference>
<dbReference type="Pfam" id="PF17874">
    <property type="entry name" value="TPR_MalT"/>
    <property type="match status" value="1"/>
</dbReference>
<evidence type="ECO:0000259" key="4">
    <source>
        <dbReference type="PROSITE" id="PS50043"/>
    </source>
</evidence>
<dbReference type="PANTHER" id="PTHR44688:SF25">
    <property type="entry name" value="HTH LUXR-TYPE DOMAIN-CONTAINING PROTEIN"/>
    <property type="match status" value="1"/>
</dbReference>
<dbReference type="InterPro" id="IPR011990">
    <property type="entry name" value="TPR-like_helical_dom_sf"/>
</dbReference>
<sequence>MSAPVGFGKTTLLSEWATDSGRRPAWLSLDAADSDPARFLLYLVAALQTVVPDIGREVVGALQAAAPPPAEVLLTALLNEVAALSTPVLLVLDDYHLLDAAPVDHALSFLIDHLPPTLHVAVATREDPRFPLARWRAQGQLTEVRASDLRFTAAEAAEFLGQLIGPELSEPDIVALEERTEGWIAGLQLAALSMRGRTDLPAFVRAFSGDNRYIIDYLAEEVLQRQPEPVRQFLLQTAILERLSGPLCDAVTGQTQGSAQLQALERGNFFVVALDDQREWYRYHHLFGDVLALHLKAEQPARVAALHGRASVWFEQQGLAHDAVRHALAADDAERAATLIERLMPQLRRSREEAALLNWLRVLPEPLLRARPVLSVYYAGALLVSGRIREAQTRLKDAERWLGAEPDGVEGGPLPATEMVVVDEQEFSVLAASIAIYRAGIALALGDLTGTIRAAQQVLKLVPADDHLRRGSARGFLGIAAWTRGELEQAEQSYTECVALVQKAEYLSDALGCAAALADLQRERGRLRGAMHTYERGLHLATTDLTGAVVRGAADMQVGMSELQLERGDVKAAAQHLRDSKTLGEFAGLPPFQFRWCLAQARVQWALGELDAALKLFDEAEQHAVLDFLPVVRPVAALRVRVWTAQGRLNEALGWVNGRGLSVHGDPGYLNEFEYLTLARVLLAQARANPTESALLELHSLLERLLRGAEAGGRIPGVIESLLLQALALQVQGTIQQALVPLLRALHLAQPEGYVRLIVDEGAPMAALLRHAAKRASPLTPYLQHLLTACGERVGDAVPPVAQQPGDPLSARELDVLRRLGSELDGPSLARELHVSLNTLRTHTRNIYSKLGVNSRRAAVRRAQELGLA</sequence>
<dbReference type="AlphaFoldDB" id="A0A918CLU5"/>
<evidence type="ECO:0000313" key="6">
    <source>
        <dbReference type="Proteomes" id="UP000603865"/>
    </source>
</evidence>
<keyword evidence="2" id="KW-0238">DNA-binding</keyword>
<feature type="domain" description="HTH luxR-type" evidence="4">
    <location>
        <begin position="802"/>
        <end position="867"/>
    </location>
</feature>
<keyword evidence="1" id="KW-0805">Transcription regulation</keyword>
<dbReference type="InterPro" id="IPR027417">
    <property type="entry name" value="P-loop_NTPase"/>
</dbReference>
<dbReference type="Gene3D" id="1.25.40.10">
    <property type="entry name" value="Tetratricopeptide repeat domain"/>
    <property type="match status" value="1"/>
</dbReference>
<dbReference type="SUPFAM" id="SSF46894">
    <property type="entry name" value="C-terminal effector domain of the bipartite response regulators"/>
    <property type="match status" value="1"/>
</dbReference>
<dbReference type="Pfam" id="PF00196">
    <property type="entry name" value="GerE"/>
    <property type="match status" value="1"/>
</dbReference>
<evidence type="ECO:0000256" key="1">
    <source>
        <dbReference type="ARBA" id="ARBA00023015"/>
    </source>
</evidence>
<dbReference type="Pfam" id="PF25873">
    <property type="entry name" value="WHD_MalT"/>
    <property type="match status" value="1"/>
</dbReference>
<organism evidence="5 6">
    <name type="scientific">Deinococcus ruber</name>
    <dbReference type="NCBI Taxonomy" id="1848197"/>
    <lineage>
        <taxon>Bacteria</taxon>
        <taxon>Thermotogati</taxon>
        <taxon>Deinococcota</taxon>
        <taxon>Deinococci</taxon>
        <taxon>Deinococcales</taxon>
        <taxon>Deinococcaceae</taxon>
        <taxon>Deinococcus</taxon>
    </lineage>
</organism>
<comment type="caution">
    <text evidence="5">The sequence shown here is derived from an EMBL/GenBank/DDBJ whole genome shotgun (WGS) entry which is preliminary data.</text>
</comment>
<keyword evidence="6" id="KW-1185">Reference proteome</keyword>
<name>A0A918CLU5_9DEIO</name>
<dbReference type="SUPFAM" id="SSF48452">
    <property type="entry name" value="TPR-like"/>
    <property type="match status" value="1"/>
</dbReference>
<keyword evidence="3" id="KW-0804">Transcription</keyword>
<reference evidence="5" key="1">
    <citation type="journal article" date="2014" name="Int. J. Syst. Evol. Microbiol.">
        <title>Complete genome sequence of Corynebacterium casei LMG S-19264T (=DSM 44701T), isolated from a smear-ripened cheese.</title>
        <authorList>
            <consortium name="US DOE Joint Genome Institute (JGI-PGF)"/>
            <person name="Walter F."/>
            <person name="Albersmeier A."/>
            <person name="Kalinowski J."/>
            <person name="Ruckert C."/>
        </authorList>
    </citation>
    <scope>NUCLEOTIDE SEQUENCE</scope>
    <source>
        <strain evidence="5">JCM 31311</strain>
    </source>
</reference>
<dbReference type="Gene3D" id="1.10.10.10">
    <property type="entry name" value="Winged helix-like DNA-binding domain superfamily/Winged helix DNA-binding domain"/>
    <property type="match status" value="1"/>
</dbReference>
<dbReference type="InterPro" id="IPR059106">
    <property type="entry name" value="WHD_MalT"/>
</dbReference>
<evidence type="ECO:0000256" key="2">
    <source>
        <dbReference type="ARBA" id="ARBA00023125"/>
    </source>
</evidence>
<accession>A0A918CLU5</accession>
<evidence type="ECO:0000313" key="5">
    <source>
        <dbReference type="EMBL" id="GGR28170.1"/>
    </source>
</evidence>
<dbReference type="EMBL" id="BMQL01000043">
    <property type="protein sequence ID" value="GGR28170.1"/>
    <property type="molecule type" value="Genomic_DNA"/>
</dbReference>
<dbReference type="Proteomes" id="UP000603865">
    <property type="component" value="Unassembled WGS sequence"/>
</dbReference>
<dbReference type="InterPro" id="IPR000792">
    <property type="entry name" value="Tscrpt_reg_LuxR_C"/>
</dbReference>
<evidence type="ECO:0000256" key="3">
    <source>
        <dbReference type="ARBA" id="ARBA00023163"/>
    </source>
</evidence>
<dbReference type="SMART" id="SM00421">
    <property type="entry name" value="HTH_LUXR"/>
    <property type="match status" value="1"/>
</dbReference>
<dbReference type="GO" id="GO:0003677">
    <property type="term" value="F:DNA binding"/>
    <property type="evidence" value="ECO:0007669"/>
    <property type="project" value="UniProtKB-KW"/>
</dbReference>
<gene>
    <name evidence="5" type="ORF">GCM10008957_44240</name>
</gene>
<protein>
    <recommendedName>
        <fullName evidence="4">HTH luxR-type domain-containing protein</fullName>
    </recommendedName>
</protein>
<dbReference type="InterPro" id="IPR019734">
    <property type="entry name" value="TPR_rpt"/>
</dbReference>
<dbReference type="SUPFAM" id="SSF52540">
    <property type="entry name" value="P-loop containing nucleoside triphosphate hydrolases"/>
    <property type="match status" value="1"/>
</dbReference>
<dbReference type="InterPro" id="IPR016032">
    <property type="entry name" value="Sig_transdc_resp-reg_C-effctor"/>
</dbReference>
<dbReference type="PROSITE" id="PS50043">
    <property type="entry name" value="HTH_LUXR_2"/>
    <property type="match status" value="1"/>
</dbReference>